<accession>A0A9Q8PDX3</accession>
<name>A0A9Q8PDX3_PASFU</name>
<proteinExistence type="predicted"/>
<dbReference type="GeneID" id="71991470"/>
<gene>
    <name evidence="1" type="ORF">CLAFUR5_11592</name>
</gene>
<reference evidence="1" key="1">
    <citation type="submission" date="2021-12" db="EMBL/GenBank/DDBJ databases">
        <authorList>
            <person name="Zaccaron A."/>
            <person name="Stergiopoulos I."/>
        </authorList>
    </citation>
    <scope>NUCLEOTIDE SEQUENCE</scope>
    <source>
        <strain evidence="1">Race5_Kim</strain>
    </source>
</reference>
<evidence type="ECO:0000313" key="2">
    <source>
        <dbReference type="Proteomes" id="UP000756132"/>
    </source>
</evidence>
<dbReference type="AlphaFoldDB" id="A0A9Q8PDX3"/>
<reference evidence="1" key="2">
    <citation type="journal article" date="2022" name="Microb. Genom.">
        <title>A chromosome-scale genome assembly of the tomato pathogen Cladosporium fulvum reveals a compartmentalized genome architecture and the presence of a dispensable chromosome.</title>
        <authorList>
            <person name="Zaccaron A.Z."/>
            <person name="Chen L.H."/>
            <person name="Samaras A."/>
            <person name="Stergiopoulos I."/>
        </authorList>
    </citation>
    <scope>NUCLEOTIDE SEQUENCE</scope>
    <source>
        <strain evidence="1">Race5_Kim</strain>
    </source>
</reference>
<organism evidence="1 2">
    <name type="scientific">Passalora fulva</name>
    <name type="common">Tomato leaf mold</name>
    <name type="synonym">Cladosporium fulvum</name>
    <dbReference type="NCBI Taxonomy" id="5499"/>
    <lineage>
        <taxon>Eukaryota</taxon>
        <taxon>Fungi</taxon>
        <taxon>Dikarya</taxon>
        <taxon>Ascomycota</taxon>
        <taxon>Pezizomycotina</taxon>
        <taxon>Dothideomycetes</taxon>
        <taxon>Dothideomycetidae</taxon>
        <taxon>Mycosphaerellales</taxon>
        <taxon>Mycosphaerellaceae</taxon>
        <taxon>Fulvia</taxon>
    </lineage>
</organism>
<dbReference type="RefSeq" id="XP_047765049.1">
    <property type="nucleotide sequence ID" value="XM_047910740.1"/>
</dbReference>
<keyword evidence="2" id="KW-1185">Reference proteome</keyword>
<evidence type="ECO:0000313" key="1">
    <source>
        <dbReference type="EMBL" id="UJO20683.1"/>
    </source>
</evidence>
<dbReference type="EMBL" id="CP090170">
    <property type="protein sequence ID" value="UJO20683.1"/>
    <property type="molecule type" value="Genomic_DNA"/>
</dbReference>
<sequence length="150" mass="16387">MVVYGLLRSCSLHNAQRFVDEICAFSLVGAGKSDATAKARQVGGRFVTFLNVSRGQLSRSRMCQSVRGCINGCVLAVRESSRAHELRRRRHGIRRSYALCPVVTDSSTIVFSSVNNLALQCERCCHTPVSALLDPASVVDYPEGSHDNSL</sequence>
<dbReference type="Proteomes" id="UP000756132">
    <property type="component" value="Chromosome 8"/>
</dbReference>
<protein>
    <submittedName>
        <fullName evidence="1">Uncharacterized protein</fullName>
    </submittedName>
</protein>
<dbReference type="KEGG" id="ffu:CLAFUR5_11592"/>